<dbReference type="EMBL" id="BMMP01000013">
    <property type="protein sequence ID" value="GGO53475.1"/>
    <property type="molecule type" value="Genomic_DNA"/>
</dbReference>
<evidence type="ECO:0000313" key="2">
    <source>
        <dbReference type="EMBL" id="GGO53475.1"/>
    </source>
</evidence>
<dbReference type="Proteomes" id="UP000631535">
    <property type="component" value="Unassembled WGS sequence"/>
</dbReference>
<accession>A0ABQ2MKF4</accession>
<dbReference type="InterPro" id="IPR025334">
    <property type="entry name" value="DUF4240"/>
</dbReference>
<protein>
    <recommendedName>
        <fullName evidence="1">DUF4240 domain-containing protein</fullName>
    </recommendedName>
</protein>
<evidence type="ECO:0000259" key="1">
    <source>
        <dbReference type="Pfam" id="PF14024"/>
    </source>
</evidence>
<sequence length="175" mass="19846">MFVMDETEFWALIDSTREDAEGDPEEQAELLIERLTQLDPDAVMFFARHFESRYNRASQWDLWAAAWILLDGVSDDAFDAFRCWLIGQGREIFEHAVHDADSLADVLEGFDEELDGDAEDLGYAADEAYEQLTGVIMPDLGLPEAPEDPSGVALDLEDDEALAERLPKLWDRFRG</sequence>
<name>A0ABQ2MKF4_9ACTN</name>
<feature type="domain" description="DUF4240" evidence="1">
    <location>
        <begin position="4"/>
        <end position="131"/>
    </location>
</feature>
<organism evidence="2 3">
    <name type="scientific">Streptomyces daqingensis</name>
    <dbReference type="NCBI Taxonomy" id="1472640"/>
    <lineage>
        <taxon>Bacteria</taxon>
        <taxon>Bacillati</taxon>
        <taxon>Actinomycetota</taxon>
        <taxon>Actinomycetes</taxon>
        <taxon>Kitasatosporales</taxon>
        <taxon>Streptomycetaceae</taxon>
        <taxon>Streptomyces</taxon>
    </lineage>
</organism>
<proteinExistence type="predicted"/>
<dbReference type="Pfam" id="PF14024">
    <property type="entry name" value="DUF4240"/>
    <property type="match status" value="1"/>
</dbReference>
<gene>
    <name evidence="2" type="ORF">GCM10012287_40200</name>
</gene>
<reference evidence="3" key="1">
    <citation type="journal article" date="2019" name="Int. J. Syst. Evol. Microbiol.">
        <title>The Global Catalogue of Microorganisms (GCM) 10K type strain sequencing project: providing services to taxonomists for standard genome sequencing and annotation.</title>
        <authorList>
            <consortium name="The Broad Institute Genomics Platform"/>
            <consortium name="The Broad Institute Genome Sequencing Center for Infectious Disease"/>
            <person name="Wu L."/>
            <person name="Ma J."/>
        </authorList>
    </citation>
    <scope>NUCLEOTIDE SEQUENCE [LARGE SCALE GENOMIC DNA]</scope>
    <source>
        <strain evidence="3">CGMCC 4.7178</strain>
    </source>
</reference>
<keyword evidence="3" id="KW-1185">Reference proteome</keyword>
<evidence type="ECO:0000313" key="3">
    <source>
        <dbReference type="Proteomes" id="UP000631535"/>
    </source>
</evidence>
<comment type="caution">
    <text evidence="2">The sequence shown here is derived from an EMBL/GenBank/DDBJ whole genome shotgun (WGS) entry which is preliminary data.</text>
</comment>